<evidence type="ECO:0000256" key="7">
    <source>
        <dbReference type="ARBA" id="ARBA00023136"/>
    </source>
</evidence>
<dbReference type="AlphaFoldDB" id="A0A3B0ZET4"/>
<name>A0A3B0ZET4_9ZZZZ</name>
<dbReference type="InterPro" id="IPR055348">
    <property type="entry name" value="DctQ"/>
</dbReference>
<keyword evidence="5 8" id="KW-0812">Transmembrane</keyword>
<dbReference type="Pfam" id="PF04290">
    <property type="entry name" value="DctQ"/>
    <property type="match status" value="1"/>
</dbReference>
<keyword evidence="7 8" id="KW-0472">Membrane</keyword>
<protein>
    <recommendedName>
        <fullName evidence="9">Tripartite ATP-independent periplasmic transporters DctQ component domain-containing protein</fullName>
    </recommendedName>
</protein>
<keyword evidence="4" id="KW-0997">Cell inner membrane</keyword>
<evidence type="ECO:0000313" key="10">
    <source>
        <dbReference type="EMBL" id="VAW85972.1"/>
    </source>
</evidence>
<dbReference type="EMBL" id="UOFQ01000033">
    <property type="protein sequence ID" value="VAW85972.1"/>
    <property type="molecule type" value="Genomic_DNA"/>
</dbReference>
<evidence type="ECO:0000256" key="8">
    <source>
        <dbReference type="SAM" id="Phobius"/>
    </source>
</evidence>
<keyword evidence="2" id="KW-0813">Transport</keyword>
<sequence>MAIENKSGLARLVRLARGIECFAEWSGRCVSWLTLALVLLVSYDVTMRYLFQDGSVALQELEWHIFALIFLLGAAYTLKHDEHVRVDLIYHARWMSERRRAWVDLFGTLFFLLPFCILIIVSAWPFVENSYELNEHSPDPGGLPYRYLIKMMIPLCFVLLAVQGVAIIIRSAQKITAGKAGANVVTHKTSQEQDL</sequence>
<feature type="domain" description="Tripartite ATP-independent periplasmic transporters DctQ component" evidence="9">
    <location>
        <begin position="37"/>
        <end position="173"/>
    </location>
</feature>
<dbReference type="PANTHER" id="PTHR35011">
    <property type="entry name" value="2,3-DIKETO-L-GULONATE TRAP TRANSPORTER SMALL PERMEASE PROTEIN YIAM"/>
    <property type="match status" value="1"/>
</dbReference>
<keyword evidence="3" id="KW-1003">Cell membrane</keyword>
<feature type="transmembrane region" description="Helical" evidence="8">
    <location>
        <begin position="63"/>
        <end position="80"/>
    </location>
</feature>
<dbReference type="GO" id="GO:0005886">
    <property type="term" value="C:plasma membrane"/>
    <property type="evidence" value="ECO:0007669"/>
    <property type="project" value="UniProtKB-SubCell"/>
</dbReference>
<feature type="transmembrane region" description="Helical" evidence="8">
    <location>
        <begin position="21"/>
        <end position="43"/>
    </location>
</feature>
<dbReference type="InterPro" id="IPR007387">
    <property type="entry name" value="TRAP_DctQ"/>
</dbReference>
<gene>
    <name evidence="10" type="ORF">MNBD_GAMMA17-1100</name>
</gene>
<evidence type="ECO:0000256" key="6">
    <source>
        <dbReference type="ARBA" id="ARBA00022989"/>
    </source>
</evidence>
<evidence type="ECO:0000259" key="9">
    <source>
        <dbReference type="Pfam" id="PF04290"/>
    </source>
</evidence>
<evidence type="ECO:0000256" key="4">
    <source>
        <dbReference type="ARBA" id="ARBA00022519"/>
    </source>
</evidence>
<comment type="subcellular location">
    <subcellularLocation>
        <location evidence="1">Cell inner membrane</location>
        <topology evidence="1">Multi-pass membrane protein</topology>
    </subcellularLocation>
</comment>
<reference evidence="10" key="1">
    <citation type="submission" date="2018-06" db="EMBL/GenBank/DDBJ databases">
        <authorList>
            <person name="Zhirakovskaya E."/>
        </authorList>
    </citation>
    <scope>NUCLEOTIDE SEQUENCE</scope>
</reference>
<dbReference type="PANTHER" id="PTHR35011:SF4">
    <property type="entry name" value="SLL1102 PROTEIN"/>
    <property type="match status" value="1"/>
</dbReference>
<accession>A0A3B0ZET4</accession>
<keyword evidence="6 8" id="KW-1133">Transmembrane helix</keyword>
<feature type="transmembrane region" description="Helical" evidence="8">
    <location>
        <begin position="101"/>
        <end position="127"/>
    </location>
</feature>
<organism evidence="10">
    <name type="scientific">hydrothermal vent metagenome</name>
    <dbReference type="NCBI Taxonomy" id="652676"/>
    <lineage>
        <taxon>unclassified sequences</taxon>
        <taxon>metagenomes</taxon>
        <taxon>ecological metagenomes</taxon>
    </lineage>
</organism>
<evidence type="ECO:0000256" key="5">
    <source>
        <dbReference type="ARBA" id="ARBA00022692"/>
    </source>
</evidence>
<evidence type="ECO:0000256" key="1">
    <source>
        <dbReference type="ARBA" id="ARBA00004429"/>
    </source>
</evidence>
<evidence type="ECO:0000256" key="3">
    <source>
        <dbReference type="ARBA" id="ARBA00022475"/>
    </source>
</evidence>
<evidence type="ECO:0000256" key="2">
    <source>
        <dbReference type="ARBA" id="ARBA00022448"/>
    </source>
</evidence>
<feature type="transmembrane region" description="Helical" evidence="8">
    <location>
        <begin position="147"/>
        <end position="169"/>
    </location>
</feature>
<proteinExistence type="predicted"/>